<proteinExistence type="predicted"/>
<evidence type="ECO:0000256" key="1">
    <source>
        <dbReference type="SAM" id="MobiDB-lite"/>
    </source>
</evidence>
<gene>
    <name evidence="2" type="ORF">BDQ12DRAFT_448037</name>
</gene>
<dbReference type="Proteomes" id="UP000308652">
    <property type="component" value="Unassembled WGS sequence"/>
</dbReference>
<feature type="compositionally biased region" description="Polar residues" evidence="1">
    <location>
        <begin position="1"/>
        <end position="15"/>
    </location>
</feature>
<name>A0A5C3LKA7_9AGAR</name>
<evidence type="ECO:0000313" key="2">
    <source>
        <dbReference type="EMBL" id="TFK33155.1"/>
    </source>
</evidence>
<feature type="region of interest" description="Disordered" evidence="1">
    <location>
        <begin position="1"/>
        <end position="26"/>
    </location>
</feature>
<sequence>MRVSSRPNLYYNNNGSDGGSPSALVPSAKTMAPLPVSPSRSEPVFDSGINSLFTLELSSGYRSLDFTTIPPLIVKDDDHDNHSRDQRSSLITGLHERSVFLQKDSHTVDDCWPMIHASKHSSEFATTKNDLHYPELIIQPYIYSSPTGVHITKGALNDIKHYQNSWAEAGLQFNPSDTTGYVVLNNHPNDGSLPNLIKVDGPIDGNIRPDVDLDCYSLEYQETMPPYDLCPSTTVPYASFYEASLKN</sequence>
<keyword evidence="3" id="KW-1185">Reference proteome</keyword>
<dbReference type="EMBL" id="ML213654">
    <property type="protein sequence ID" value="TFK33155.1"/>
    <property type="molecule type" value="Genomic_DNA"/>
</dbReference>
<accession>A0A5C3LKA7</accession>
<organism evidence="2 3">
    <name type="scientific">Crucibulum laeve</name>
    <dbReference type="NCBI Taxonomy" id="68775"/>
    <lineage>
        <taxon>Eukaryota</taxon>
        <taxon>Fungi</taxon>
        <taxon>Dikarya</taxon>
        <taxon>Basidiomycota</taxon>
        <taxon>Agaricomycotina</taxon>
        <taxon>Agaricomycetes</taxon>
        <taxon>Agaricomycetidae</taxon>
        <taxon>Agaricales</taxon>
        <taxon>Agaricineae</taxon>
        <taxon>Nidulariaceae</taxon>
        <taxon>Crucibulum</taxon>
    </lineage>
</organism>
<reference evidence="2 3" key="1">
    <citation type="journal article" date="2019" name="Nat. Ecol. Evol.">
        <title>Megaphylogeny resolves global patterns of mushroom evolution.</title>
        <authorList>
            <person name="Varga T."/>
            <person name="Krizsan K."/>
            <person name="Foldi C."/>
            <person name="Dima B."/>
            <person name="Sanchez-Garcia M."/>
            <person name="Sanchez-Ramirez S."/>
            <person name="Szollosi G.J."/>
            <person name="Szarkandi J.G."/>
            <person name="Papp V."/>
            <person name="Albert L."/>
            <person name="Andreopoulos W."/>
            <person name="Angelini C."/>
            <person name="Antonin V."/>
            <person name="Barry K.W."/>
            <person name="Bougher N.L."/>
            <person name="Buchanan P."/>
            <person name="Buyck B."/>
            <person name="Bense V."/>
            <person name="Catcheside P."/>
            <person name="Chovatia M."/>
            <person name="Cooper J."/>
            <person name="Damon W."/>
            <person name="Desjardin D."/>
            <person name="Finy P."/>
            <person name="Geml J."/>
            <person name="Haridas S."/>
            <person name="Hughes K."/>
            <person name="Justo A."/>
            <person name="Karasinski D."/>
            <person name="Kautmanova I."/>
            <person name="Kiss B."/>
            <person name="Kocsube S."/>
            <person name="Kotiranta H."/>
            <person name="LaButti K.M."/>
            <person name="Lechner B.E."/>
            <person name="Liimatainen K."/>
            <person name="Lipzen A."/>
            <person name="Lukacs Z."/>
            <person name="Mihaltcheva S."/>
            <person name="Morgado L.N."/>
            <person name="Niskanen T."/>
            <person name="Noordeloos M.E."/>
            <person name="Ohm R.A."/>
            <person name="Ortiz-Santana B."/>
            <person name="Ovrebo C."/>
            <person name="Racz N."/>
            <person name="Riley R."/>
            <person name="Savchenko A."/>
            <person name="Shiryaev A."/>
            <person name="Soop K."/>
            <person name="Spirin V."/>
            <person name="Szebenyi C."/>
            <person name="Tomsovsky M."/>
            <person name="Tulloss R.E."/>
            <person name="Uehling J."/>
            <person name="Grigoriev I.V."/>
            <person name="Vagvolgyi C."/>
            <person name="Papp T."/>
            <person name="Martin F.M."/>
            <person name="Miettinen O."/>
            <person name="Hibbett D.S."/>
            <person name="Nagy L.G."/>
        </authorList>
    </citation>
    <scope>NUCLEOTIDE SEQUENCE [LARGE SCALE GENOMIC DNA]</scope>
    <source>
        <strain evidence="2 3">CBS 166.37</strain>
    </source>
</reference>
<protein>
    <submittedName>
        <fullName evidence="2">Uncharacterized protein</fullName>
    </submittedName>
</protein>
<dbReference type="AlphaFoldDB" id="A0A5C3LKA7"/>
<evidence type="ECO:0000313" key="3">
    <source>
        <dbReference type="Proteomes" id="UP000308652"/>
    </source>
</evidence>